<protein>
    <submittedName>
        <fullName evidence="1">Uncharacterized protein</fullName>
    </submittedName>
</protein>
<organism evidence="1 2">
    <name type="scientific">Bradyrhizobium japonicum</name>
    <dbReference type="NCBI Taxonomy" id="375"/>
    <lineage>
        <taxon>Bacteria</taxon>
        <taxon>Pseudomonadati</taxon>
        <taxon>Pseudomonadota</taxon>
        <taxon>Alphaproteobacteria</taxon>
        <taxon>Hyphomicrobiales</taxon>
        <taxon>Nitrobacteraceae</taxon>
        <taxon>Bradyrhizobium</taxon>
    </lineage>
</organism>
<dbReference type="Proteomes" id="UP000193335">
    <property type="component" value="Unassembled WGS sequence"/>
</dbReference>
<evidence type="ECO:0000313" key="2">
    <source>
        <dbReference type="Proteomes" id="UP000193335"/>
    </source>
</evidence>
<proteinExistence type="predicted"/>
<dbReference type="EMBL" id="NAFL01000192">
    <property type="protein sequence ID" value="OSJ36483.1"/>
    <property type="molecule type" value="Genomic_DNA"/>
</dbReference>
<sequence>MRRQKITMPPDTITTRIDGWVGTADRMPVSVEELISRHAGAHNPVVAAIRARMQARHEEFFGHD</sequence>
<dbReference type="AlphaFoldDB" id="A0A1Y2JWH3"/>
<reference evidence="1 2" key="1">
    <citation type="submission" date="2017-03" db="EMBL/GenBank/DDBJ databases">
        <title>Whole genome sequences of fourteen strains of Bradyrhizobium canariense and one strain of Bradyrhizobium japonicum isolated from Lupinus (Papilionoideae: Genisteae) species in Algeria.</title>
        <authorList>
            <person name="Crovadore J."/>
            <person name="Chekireb D."/>
            <person name="Brachmann A."/>
            <person name="Chablais R."/>
            <person name="Cochard B."/>
            <person name="Lefort F."/>
        </authorList>
    </citation>
    <scope>NUCLEOTIDE SEQUENCE [LARGE SCALE GENOMIC DNA]</scope>
    <source>
        <strain evidence="1 2">UBMA197</strain>
    </source>
</reference>
<dbReference type="RefSeq" id="WP_085398598.1">
    <property type="nucleotide sequence ID" value="NZ_NAFL01000192.1"/>
</dbReference>
<accession>A0A1Y2JWH3</accession>
<gene>
    <name evidence="1" type="ORF">BSZ19_04060</name>
</gene>
<name>A0A1Y2JWH3_BRAJP</name>
<evidence type="ECO:0000313" key="1">
    <source>
        <dbReference type="EMBL" id="OSJ36483.1"/>
    </source>
</evidence>
<comment type="caution">
    <text evidence="1">The sequence shown here is derived from an EMBL/GenBank/DDBJ whole genome shotgun (WGS) entry which is preliminary data.</text>
</comment>